<keyword evidence="4" id="KW-0067">ATP-binding</keyword>
<evidence type="ECO:0000256" key="1">
    <source>
        <dbReference type="ARBA" id="ARBA00022741"/>
    </source>
</evidence>
<name>A0A2V1D5D3_9PLEO</name>
<dbReference type="GO" id="GO:0004386">
    <property type="term" value="F:helicase activity"/>
    <property type="evidence" value="ECO:0007669"/>
    <property type="project" value="UniProtKB-KW"/>
</dbReference>
<dbReference type="PROSITE" id="PS51194">
    <property type="entry name" value="HELICASE_CTER"/>
    <property type="match status" value="1"/>
</dbReference>
<dbReference type="SMART" id="SM00487">
    <property type="entry name" value="DEXDc"/>
    <property type="match status" value="1"/>
</dbReference>
<reference evidence="9 10" key="1">
    <citation type="journal article" date="2018" name="Sci. Rep.">
        <title>Comparative genomics provides insights into the lifestyle and reveals functional heterogeneity of dark septate endophytic fungi.</title>
        <authorList>
            <person name="Knapp D.G."/>
            <person name="Nemeth J.B."/>
            <person name="Barry K."/>
            <person name="Hainaut M."/>
            <person name="Henrissat B."/>
            <person name="Johnson J."/>
            <person name="Kuo A."/>
            <person name="Lim J.H.P."/>
            <person name="Lipzen A."/>
            <person name="Nolan M."/>
            <person name="Ohm R.A."/>
            <person name="Tamas L."/>
            <person name="Grigoriev I.V."/>
            <person name="Spatafora J.W."/>
            <person name="Nagy L.G."/>
            <person name="Kovacs G.M."/>
        </authorList>
    </citation>
    <scope>NUCLEOTIDE SEQUENCE [LARGE SCALE GENOMIC DNA]</scope>
    <source>
        <strain evidence="9 10">DSE2036</strain>
    </source>
</reference>
<feature type="region of interest" description="Disordered" evidence="6">
    <location>
        <begin position="900"/>
        <end position="927"/>
    </location>
</feature>
<feature type="compositionally biased region" description="Polar residues" evidence="6">
    <location>
        <begin position="42"/>
        <end position="61"/>
    </location>
</feature>
<organism evidence="9 10">
    <name type="scientific">Periconia macrospinosa</name>
    <dbReference type="NCBI Taxonomy" id="97972"/>
    <lineage>
        <taxon>Eukaryota</taxon>
        <taxon>Fungi</taxon>
        <taxon>Dikarya</taxon>
        <taxon>Ascomycota</taxon>
        <taxon>Pezizomycotina</taxon>
        <taxon>Dothideomycetes</taxon>
        <taxon>Pleosporomycetidae</taxon>
        <taxon>Pleosporales</taxon>
        <taxon>Massarineae</taxon>
        <taxon>Periconiaceae</taxon>
        <taxon>Periconia</taxon>
    </lineage>
</organism>
<dbReference type="SMART" id="SM00490">
    <property type="entry name" value="HELICc"/>
    <property type="match status" value="1"/>
</dbReference>
<dbReference type="Pfam" id="PF00176">
    <property type="entry name" value="SNF2-rel_dom"/>
    <property type="match status" value="1"/>
</dbReference>
<dbReference type="InterPro" id="IPR014001">
    <property type="entry name" value="Helicase_ATP-bd"/>
</dbReference>
<keyword evidence="10" id="KW-1185">Reference proteome</keyword>
<dbReference type="GO" id="GO:0005524">
    <property type="term" value="F:ATP binding"/>
    <property type="evidence" value="ECO:0007669"/>
    <property type="project" value="UniProtKB-KW"/>
</dbReference>
<gene>
    <name evidence="9" type="ORF">DM02DRAFT_722082</name>
</gene>
<dbReference type="STRING" id="97972.A0A2V1D5D3"/>
<evidence type="ECO:0000259" key="8">
    <source>
        <dbReference type="PROSITE" id="PS51194"/>
    </source>
</evidence>
<dbReference type="GO" id="GO:0006281">
    <property type="term" value="P:DNA repair"/>
    <property type="evidence" value="ECO:0007669"/>
    <property type="project" value="TreeGrafter"/>
</dbReference>
<dbReference type="InterPro" id="IPR038718">
    <property type="entry name" value="SNF2-like_sf"/>
</dbReference>
<dbReference type="OrthoDB" id="448448at2759"/>
<sequence length="1278" mass="143252">MAEDPASNWGDTDNIQETRRRSTAAHSTTPHITMGDVPNPEPLNTSSASDPHDTTTPANQNEESRNEDIASLDRILENVWGFDSAVPSIEDTSTSVSRPCRGFDMGDDDDREELASASHHSSMRQAGVGDDRFNGDLPEVDDGTSLFVPDRPSGSHGARETPAIPPIQQPHRVPTPQPATSSRPAVTSFLTNVTNPLRSEPATSSGPSGPPITVGKLGKLKARKKKAETQNPTPVYPTFFQPPLHNATYLANTSASELDEYERYNKQAEDEFQRQKRHYDRLRQKNGKLSFTEEVAWLRIVSGETTRQQKLKKDAKAEQRNDNFDLFTDVMDMDDSANQNDDFEEEVVDLESINKRKRPEMPQKQTTQLSLQEAELKAMGVALEVYKDVPKRKKARTDNDAGQTSAQPGGSSKVTKSKSKGKGKGPAAKTAPRRTAKDKKATERALKQATSLLGSNVFRQQAAQDAPAQPTFSARNKQEAFKQLLSTLPIGEGKEAKSDIHELKQAIMDFDGRASVKAVDGMWLVNGMATALKPYQIMGTAFMRRRENAADEPRGGLLADQMGLGKTLMMLANIVNGRPAPDAPYKTTLIVASAGLLSQWASEIELHTDCSLSVMKYTTGSRIDSNNAHGILQSHDIILTSYTEVMRSYPKNEPPIECLTTEEKIAWWKEVYEKKRGALHRMMFHRVVLDEAQAIKNHLGRTSIACRALLAEHKWALSGTPILNSLTELYPYFKFLDVPYTGSFRIFKNNYCDVGNAENNERLLVRLAQFMLRRTHEDEWAGAPILKLPPAGQMTQWCDFNIVERSIYHIVQTRFITRINNWSANNELDKSYSNVLVMLLRLRQLTSSLLMLQFVLQDLTEREDLEKIKSIITDPKYNEGTNEGQLIINLRKQLEGWKDLHGEGSTEHPDRSSIPDDSDGEEASETFSLNTGKEFGKKFDFKPYLNSLTTGNQWENKKRNSKCGMCSGPANRGGGTWITGCNHLCCHICYEKKALASAMADEGEAPNLVCGVCKQIFAHFTHVPAEEADIYPPRELRSGRNKRADKERQRIENQDIKDDWLTLGGDSVLPSAKTIAVKAQIINWIQENPNVKIIIYTQFLAMIKILAKMCQEEGWVTEQYHGKLNFSSRDNAIRNFADNRDARVLLASLRCGGLGLNLTMASKVMILDPWWNSAAEQQAFCRVYRFGQQEATFLTRLCVKNTVDERLIDMQERKQREIDEVMEDKGKTNNSMHIRDLMRLFGNLEEDASGNPFIVADNPDPRGGFRADADHEGYADDI</sequence>
<evidence type="ECO:0000259" key="7">
    <source>
        <dbReference type="PROSITE" id="PS51192"/>
    </source>
</evidence>
<dbReference type="CDD" id="cd18008">
    <property type="entry name" value="DEXDc_SHPRH-like"/>
    <property type="match status" value="1"/>
</dbReference>
<evidence type="ECO:0000256" key="6">
    <source>
        <dbReference type="SAM" id="MobiDB-lite"/>
    </source>
</evidence>
<keyword evidence="1" id="KW-0547">Nucleotide-binding</keyword>
<evidence type="ECO:0000256" key="3">
    <source>
        <dbReference type="ARBA" id="ARBA00022806"/>
    </source>
</evidence>
<dbReference type="SUPFAM" id="SSF52540">
    <property type="entry name" value="P-loop containing nucleoside triphosphate hydrolases"/>
    <property type="match status" value="2"/>
</dbReference>
<evidence type="ECO:0000313" key="10">
    <source>
        <dbReference type="Proteomes" id="UP000244855"/>
    </source>
</evidence>
<evidence type="ECO:0000256" key="5">
    <source>
        <dbReference type="SAM" id="Coils"/>
    </source>
</evidence>
<dbReference type="EMBL" id="KZ805682">
    <property type="protein sequence ID" value="PVH92444.1"/>
    <property type="molecule type" value="Genomic_DNA"/>
</dbReference>
<dbReference type="PANTHER" id="PTHR45626:SF17">
    <property type="entry name" value="HELICASE-LIKE TRANSCRIPTION FACTOR"/>
    <property type="match status" value="1"/>
</dbReference>
<accession>A0A2V1D5D3</accession>
<feature type="compositionally biased region" description="Polar residues" evidence="6">
    <location>
        <begin position="178"/>
        <end position="207"/>
    </location>
</feature>
<keyword evidence="5" id="KW-0175">Coiled coil</keyword>
<keyword evidence="3" id="KW-0347">Helicase</keyword>
<dbReference type="CDD" id="cd18793">
    <property type="entry name" value="SF2_C_SNF"/>
    <property type="match status" value="1"/>
</dbReference>
<evidence type="ECO:0000256" key="2">
    <source>
        <dbReference type="ARBA" id="ARBA00022801"/>
    </source>
</evidence>
<dbReference type="InterPro" id="IPR049730">
    <property type="entry name" value="SNF2/RAD54-like_C"/>
</dbReference>
<feature type="compositionally biased region" description="Basic and acidic residues" evidence="6">
    <location>
        <begin position="1259"/>
        <end position="1278"/>
    </location>
</feature>
<dbReference type="InterPro" id="IPR050628">
    <property type="entry name" value="SNF2_RAD54_helicase_TF"/>
</dbReference>
<feature type="region of interest" description="Disordered" evidence="6">
    <location>
        <begin position="1253"/>
        <end position="1278"/>
    </location>
</feature>
<dbReference type="InterPro" id="IPR001650">
    <property type="entry name" value="Helicase_C-like"/>
</dbReference>
<protein>
    <submittedName>
        <fullName evidence="9">Uncharacterized protein</fullName>
    </submittedName>
</protein>
<proteinExistence type="predicted"/>
<evidence type="ECO:0000313" key="9">
    <source>
        <dbReference type="EMBL" id="PVH92444.1"/>
    </source>
</evidence>
<feature type="region of interest" description="Disordered" evidence="6">
    <location>
        <begin position="1"/>
        <end position="70"/>
    </location>
</feature>
<dbReference type="InterPro" id="IPR000330">
    <property type="entry name" value="SNF2_N"/>
</dbReference>
<feature type="domain" description="Helicase C-terminal" evidence="8">
    <location>
        <begin position="1077"/>
        <end position="1238"/>
    </location>
</feature>
<evidence type="ECO:0000256" key="4">
    <source>
        <dbReference type="ARBA" id="ARBA00022840"/>
    </source>
</evidence>
<feature type="coiled-coil region" evidence="5">
    <location>
        <begin position="251"/>
        <end position="285"/>
    </location>
</feature>
<dbReference type="Gene3D" id="3.40.50.300">
    <property type="entry name" value="P-loop containing nucleotide triphosphate hydrolases"/>
    <property type="match status" value="1"/>
</dbReference>
<dbReference type="AlphaFoldDB" id="A0A2V1D5D3"/>
<feature type="compositionally biased region" description="Basic and acidic residues" evidence="6">
    <location>
        <begin position="900"/>
        <end position="914"/>
    </location>
</feature>
<dbReference type="Gene3D" id="3.40.50.10810">
    <property type="entry name" value="Tandem AAA-ATPase domain"/>
    <property type="match status" value="1"/>
</dbReference>
<feature type="domain" description="Helicase ATP-binding" evidence="7">
    <location>
        <begin position="547"/>
        <end position="739"/>
    </location>
</feature>
<dbReference type="PROSITE" id="PS51192">
    <property type="entry name" value="HELICASE_ATP_BIND_1"/>
    <property type="match status" value="1"/>
</dbReference>
<feature type="region of interest" description="Disordered" evidence="6">
    <location>
        <begin position="86"/>
        <end position="240"/>
    </location>
</feature>
<dbReference type="GO" id="GO:0005634">
    <property type="term" value="C:nucleus"/>
    <property type="evidence" value="ECO:0007669"/>
    <property type="project" value="TreeGrafter"/>
</dbReference>
<keyword evidence="2" id="KW-0378">Hydrolase</keyword>
<dbReference type="Proteomes" id="UP000244855">
    <property type="component" value="Unassembled WGS sequence"/>
</dbReference>
<feature type="compositionally biased region" description="Pro residues" evidence="6">
    <location>
        <begin position="163"/>
        <end position="177"/>
    </location>
</feature>
<dbReference type="Pfam" id="PF00271">
    <property type="entry name" value="Helicase_C"/>
    <property type="match status" value="1"/>
</dbReference>
<dbReference type="GO" id="GO:0008094">
    <property type="term" value="F:ATP-dependent activity, acting on DNA"/>
    <property type="evidence" value="ECO:0007669"/>
    <property type="project" value="TreeGrafter"/>
</dbReference>
<dbReference type="PANTHER" id="PTHR45626">
    <property type="entry name" value="TRANSCRIPTION TERMINATION FACTOR 2-RELATED"/>
    <property type="match status" value="1"/>
</dbReference>
<dbReference type="InterPro" id="IPR027417">
    <property type="entry name" value="P-loop_NTPase"/>
</dbReference>
<dbReference type="GO" id="GO:0016787">
    <property type="term" value="F:hydrolase activity"/>
    <property type="evidence" value="ECO:0007669"/>
    <property type="project" value="UniProtKB-KW"/>
</dbReference>
<feature type="region of interest" description="Disordered" evidence="6">
    <location>
        <begin position="391"/>
        <end position="443"/>
    </location>
</feature>